<dbReference type="SUPFAM" id="SSF51621">
    <property type="entry name" value="Phosphoenolpyruvate/pyruvate domain"/>
    <property type="match status" value="1"/>
</dbReference>
<keyword evidence="2" id="KW-1185">Reference proteome</keyword>
<comment type="caution">
    <text evidence="1">The sequence shown here is derived from an EMBL/GenBank/DDBJ whole genome shotgun (WGS) entry which is preliminary data.</text>
</comment>
<dbReference type="InterPro" id="IPR039556">
    <property type="entry name" value="ICL/PEPM"/>
</dbReference>
<evidence type="ECO:0000313" key="1">
    <source>
        <dbReference type="EMBL" id="MFC0204587.1"/>
    </source>
</evidence>
<dbReference type="PANTHER" id="PTHR42905">
    <property type="entry name" value="PHOSPHOENOLPYRUVATE CARBOXYLASE"/>
    <property type="match status" value="1"/>
</dbReference>
<dbReference type="EMBL" id="JBHLWK010000012">
    <property type="protein sequence ID" value="MFC0204587.1"/>
    <property type="molecule type" value="Genomic_DNA"/>
</dbReference>
<gene>
    <name evidence="1" type="ORF">ACFFJC_09915</name>
</gene>
<protein>
    <submittedName>
        <fullName evidence="1">Oxaloacetate decarboxylase</fullName>
    </submittedName>
</protein>
<sequence>MPRGRSPERSTPEEDTMAQPILRKMLAEGRFVTAPGIQDMISAVVAAQFDFEVVYGSGYWLTASAHGLPDAGIASVTQMTDRMATLVRSSKAAVIADADTGFGGLLNVHHTVRGYEAAGVTAIQIEDQEFPKKCGHTPNKRVIPVADMARKIEVACDARSSEDFLVIARTDARQSEGYDGVMRRMEAYAKAGADVLFPEALVSQEEVRAITAAFDLPMLANMAHGGLTPIVSPAELQALGYAIGIYPAMASLTAAAAMEDAFRRLRAGEAPRNDEMFDFQRFCRLIGFEDVWAFEKRWAQD</sequence>
<dbReference type="CDD" id="cd00377">
    <property type="entry name" value="ICL_PEPM"/>
    <property type="match status" value="1"/>
</dbReference>
<organism evidence="1 2">
    <name type="scientific">Novosphingobium soli</name>
    <dbReference type="NCBI Taxonomy" id="574956"/>
    <lineage>
        <taxon>Bacteria</taxon>
        <taxon>Pseudomonadati</taxon>
        <taxon>Pseudomonadota</taxon>
        <taxon>Alphaproteobacteria</taxon>
        <taxon>Sphingomonadales</taxon>
        <taxon>Sphingomonadaceae</taxon>
        <taxon>Novosphingobium</taxon>
    </lineage>
</organism>
<dbReference type="Gene3D" id="3.20.20.60">
    <property type="entry name" value="Phosphoenolpyruvate-binding domains"/>
    <property type="match status" value="1"/>
</dbReference>
<dbReference type="PANTHER" id="PTHR42905:SF5">
    <property type="entry name" value="CARBOXYVINYL-CARBOXYPHOSPHONATE PHOSPHORYLMUTASE, CHLOROPLASTIC"/>
    <property type="match status" value="1"/>
</dbReference>
<dbReference type="InterPro" id="IPR015813">
    <property type="entry name" value="Pyrv/PenolPyrv_kinase-like_dom"/>
</dbReference>
<evidence type="ECO:0000313" key="2">
    <source>
        <dbReference type="Proteomes" id="UP001589798"/>
    </source>
</evidence>
<dbReference type="RefSeq" id="WP_379487345.1">
    <property type="nucleotide sequence ID" value="NZ_JBHLWK010000012.1"/>
</dbReference>
<reference evidence="1 2" key="1">
    <citation type="submission" date="2024-09" db="EMBL/GenBank/DDBJ databases">
        <authorList>
            <person name="Sun Q."/>
            <person name="Mori K."/>
        </authorList>
    </citation>
    <scope>NUCLEOTIDE SEQUENCE [LARGE SCALE GENOMIC DNA]</scope>
    <source>
        <strain evidence="1 2">CCM 7706</strain>
    </source>
</reference>
<name>A0ABV6CV32_9SPHN</name>
<accession>A0ABV6CV32</accession>
<dbReference type="Pfam" id="PF13714">
    <property type="entry name" value="PEP_mutase"/>
    <property type="match status" value="1"/>
</dbReference>
<proteinExistence type="predicted"/>
<dbReference type="Proteomes" id="UP001589798">
    <property type="component" value="Unassembled WGS sequence"/>
</dbReference>
<dbReference type="InterPro" id="IPR040442">
    <property type="entry name" value="Pyrv_kinase-like_dom_sf"/>
</dbReference>